<dbReference type="SUPFAM" id="SSF88697">
    <property type="entry name" value="PUA domain-like"/>
    <property type="match status" value="1"/>
</dbReference>
<dbReference type="STRING" id="3983.A0A2C9VF22"/>
<dbReference type="GO" id="GO:0016567">
    <property type="term" value="P:protein ubiquitination"/>
    <property type="evidence" value="ECO:0000318"/>
    <property type="project" value="GO_Central"/>
</dbReference>
<evidence type="ECO:0000256" key="3">
    <source>
        <dbReference type="ARBA" id="ARBA00012483"/>
    </source>
</evidence>
<feature type="domain" description="YDG" evidence="16">
    <location>
        <begin position="267"/>
        <end position="415"/>
    </location>
</feature>
<dbReference type="OMA" id="QTEDCTF"/>
<dbReference type="CDD" id="cd23138">
    <property type="entry name" value="RING-HC_ORTHRUS_rpt1"/>
    <property type="match status" value="1"/>
</dbReference>
<evidence type="ECO:0000256" key="10">
    <source>
        <dbReference type="ARBA" id="ARBA00023125"/>
    </source>
</evidence>
<proteinExistence type="predicted"/>
<dbReference type="FunFam" id="3.30.40.10:FF:000472">
    <property type="entry name" value="E3 ubiquitin-protein ligase ORTHRUS 2"/>
    <property type="match status" value="1"/>
</dbReference>
<evidence type="ECO:0000256" key="2">
    <source>
        <dbReference type="ARBA" id="ARBA00004906"/>
    </source>
</evidence>
<feature type="compositionally biased region" description="Polar residues" evidence="14">
    <location>
        <begin position="685"/>
        <end position="704"/>
    </location>
</feature>
<evidence type="ECO:0000259" key="16">
    <source>
        <dbReference type="PROSITE" id="PS51015"/>
    </source>
</evidence>
<evidence type="ECO:0000259" key="15">
    <source>
        <dbReference type="PROSITE" id="PS50089"/>
    </source>
</evidence>
<evidence type="ECO:0000256" key="1">
    <source>
        <dbReference type="ARBA" id="ARBA00000900"/>
    </source>
</evidence>
<feature type="compositionally biased region" description="Basic and acidic residues" evidence="14">
    <location>
        <begin position="723"/>
        <end position="733"/>
    </location>
</feature>
<dbReference type="Pfam" id="PF02182">
    <property type="entry name" value="SAD_SRA"/>
    <property type="match status" value="1"/>
</dbReference>
<dbReference type="Gene3D" id="2.30.280.10">
    <property type="entry name" value="SRA-YDG"/>
    <property type="match status" value="1"/>
</dbReference>
<dbReference type="Proteomes" id="UP000091857">
    <property type="component" value="Chromosome 8"/>
</dbReference>
<dbReference type="PROSITE" id="PS00518">
    <property type="entry name" value="ZF_RING_1"/>
    <property type="match status" value="1"/>
</dbReference>
<dbReference type="InterPro" id="IPR001965">
    <property type="entry name" value="Znf_PHD"/>
</dbReference>
<dbReference type="InterPro" id="IPR045134">
    <property type="entry name" value="UHRF1/2-like"/>
</dbReference>
<keyword evidence="18" id="KW-1185">Reference proteome</keyword>
<keyword evidence="9" id="KW-0156">Chromatin regulator</keyword>
<dbReference type="InterPro" id="IPR047498">
    <property type="entry name" value="RING-HC_ORTHRUS_rpt1"/>
</dbReference>
<feature type="region of interest" description="Disordered" evidence="14">
    <location>
        <begin position="596"/>
        <end position="617"/>
    </location>
</feature>
<evidence type="ECO:0000256" key="7">
    <source>
        <dbReference type="ARBA" id="ARBA00022786"/>
    </source>
</evidence>
<dbReference type="InterPro" id="IPR027370">
    <property type="entry name" value="Znf-RING_euk"/>
</dbReference>
<dbReference type="InterPro" id="IPR019786">
    <property type="entry name" value="Zinc_finger_PHD-type_CS"/>
</dbReference>
<dbReference type="PANTHER" id="PTHR14140:SF27">
    <property type="entry name" value="OS04G0289800 PROTEIN"/>
    <property type="match status" value="1"/>
</dbReference>
<dbReference type="GO" id="GO:0044027">
    <property type="term" value="P:negative regulation of gene expression via chromosomal CpG island methylation"/>
    <property type="evidence" value="ECO:0000318"/>
    <property type="project" value="GO_Central"/>
</dbReference>
<dbReference type="FunFam" id="2.30.280.10:FF:000002">
    <property type="entry name" value="E3 ubiquitin-protein ligase ORTHRUS 2"/>
    <property type="match status" value="1"/>
</dbReference>
<dbReference type="OrthoDB" id="2270193at2759"/>
<dbReference type="InterPro" id="IPR015947">
    <property type="entry name" value="PUA-like_sf"/>
</dbReference>
<dbReference type="PROSITE" id="PS51015">
    <property type="entry name" value="YDG"/>
    <property type="match status" value="1"/>
</dbReference>
<dbReference type="SUPFAM" id="SSF57903">
    <property type="entry name" value="FYVE/PHD zinc finger"/>
    <property type="match status" value="1"/>
</dbReference>
<feature type="region of interest" description="Disordered" evidence="14">
    <location>
        <begin position="469"/>
        <end position="494"/>
    </location>
</feature>
<dbReference type="GO" id="GO:0061630">
    <property type="term" value="F:ubiquitin protein ligase activity"/>
    <property type="evidence" value="ECO:0000318"/>
    <property type="project" value="GO_Central"/>
</dbReference>
<dbReference type="Gene3D" id="3.30.40.10">
    <property type="entry name" value="Zinc/RING finger domain, C3HC4 (zinc finger)"/>
    <property type="match status" value="3"/>
</dbReference>
<dbReference type="GO" id="GO:0005634">
    <property type="term" value="C:nucleus"/>
    <property type="evidence" value="ECO:0007669"/>
    <property type="project" value="UniProtKB-SubCell"/>
</dbReference>
<evidence type="ECO:0000256" key="13">
    <source>
        <dbReference type="PROSITE-ProRule" id="PRU00358"/>
    </source>
</evidence>
<sequence length="733" mass="81733">MAHSAQLPCDGDGICMICHNEPLPEETLTCTTCITPWHVTCLSSRPQILADTLHWECPDCSLLNLTTAGGSQSSSSGLIAAIRAIESDDSLSELEKAKRRQQLMSGSVSSSEAADSTSDKGRINGDNDIADFLDGGFNCSFCMQLPDRPVTTPCGHNFCLKCFQRWIGQGKRTCANCRSQIPHKMASQPRINSALVVAIRMAKMSKSSTAGGTPKVYHFVHNQNRPDKAFTTERAKKAGKANACSGKIFVTVPPDHFGPILAENDPVRNQGVLVGELWEDRLECRQWGAHLPHVAGIAGQSTHGAQSVALSGGYIDDEDHGDWFLYTGSGGRDLSGNKRTNKAQSFDQKFEKLNEALRVSCREGYPVRVVRSHKEKRSSYAPEKGVRYDGIYRIEKCWRKKGMQGYKVCRYLFVRCDNEPAPWTSDNLGDRPRPLPFIKEIENAIDITERRGTPSWDYDEDKGCWMWKKPQPNSRKQVNGGNQDDGTKMKKVRRQGQNVLVRQKLLKELSCQICRQVMTNPLTTPCAHNFCKACLEDFFAGQSFVRQRTCEGRRTLRVQKNVMKCPACTNDIADFLQNPQVNRELMGVIESLQRRNSECDNVDDSTEENDISNEKTQAIADIEIRNTNSEIQEEDKAKNFMHQTETDPQQAYKEEASDGNDKSSTGQKEATLLEQPDNLNVEIEINTSNSEMADGSEQTTATVEQTHKRTADEGSHLAGVQDGSKKAKLTMEQ</sequence>
<keyword evidence="5" id="KW-0479">Metal-binding</keyword>
<feature type="domain" description="RING-type" evidence="15">
    <location>
        <begin position="139"/>
        <end position="178"/>
    </location>
</feature>
<keyword evidence="10" id="KW-0238">DNA-binding</keyword>
<comment type="pathway">
    <text evidence="2">Protein modification; protein ubiquitination.</text>
</comment>
<keyword evidence="11 13" id="KW-0539">Nucleus</keyword>
<protein>
    <recommendedName>
        <fullName evidence="3">RING-type E3 ubiquitin transferase</fullName>
        <ecNumber evidence="3">2.3.2.27</ecNumber>
    </recommendedName>
</protein>
<evidence type="ECO:0000313" key="18">
    <source>
        <dbReference type="Proteomes" id="UP000091857"/>
    </source>
</evidence>
<keyword evidence="8" id="KW-0862">Zinc</keyword>
<name>A0A2C9VF22_MANES</name>
<evidence type="ECO:0000256" key="9">
    <source>
        <dbReference type="ARBA" id="ARBA00022853"/>
    </source>
</evidence>
<dbReference type="InterPro" id="IPR003105">
    <property type="entry name" value="SRA_YDG"/>
</dbReference>
<feature type="compositionally biased region" description="Basic and acidic residues" evidence="14">
    <location>
        <begin position="652"/>
        <end position="661"/>
    </location>
</feature>
<evidence type="ECO:0000256" key="6">
    <source>
        <dbReference type="ARBA" id="ARBA00022771"/>
    </source>
</evidence>
<dbReference type="GO" id="GO:0003677">
    <property type="term" value="F:DNA binding"/>
    <property type="evidence" value="ECO:0007669"/>
    <property type="project" value="UniProtKB-KW"/>
</dbReference>
<dbReference type="Pfam" id="PF00097">
    <property type="entry name" value="zf-C3HC4"/>
    <property type="match status" value="1"/>
</dbReference>
<dbReference type="EMBL" id="CM004394">
    <property type="protein sequence ID" value="OAY43825.1"/>
    <property type="molecule type" value="Genomic_DNA"/>
</dbReference>
<dbReference type="InterPro" id="IPR013083">
    <property type="entry name" value="Znf_RING/FYVE/PHD"/>
</dbReference>
<keyword evidence="7" id="KW-0833">Ubl conjugation pathway</keyword>
<reference evidence="18" key="1">
    <citation type="journal article" date="2016" name="Nat. Biotechnol.">
        <title>Sequencing wild and cultivated cassava and related species reveals extensive interspecific hybridization and genetic diversity.</title>
        <authorList>
            <person name="Bredeson J.V."/>
            <person name="Lyons J.B."/>
            <person name="Prochnik S.E."/>
            <person name="Wu G.A."/>
            <person name="Ha C.M."/>
            <person name="Edsinger-Gonzales E."/>
            <person name="Grimwood J."/>
            <person name="Schmutz J."/>
            <person name="Rabbi I.Y."/>
            <person name="Egesi C."/>
            <person name="Nauluvula P."/>
            <person name="Lebot V."/>
            <person name="Ndunguru J."/>
            <person name="Mkamilo G."/>
            <person name="Bart R.S."/>
            <person name="Setter T.L."/>
            <person name="Gleadow R.M."/>
            <person name="Kulakow P."/>
            <person name="Ferguson M.E."/>
            <person name="Rounsley S."/>
            <person name="Rokhsar D.S."/>
        </authorList>
    </citation>
    <scope>NUCLEOTIDE SEQUENCE [LARGE SCALE GENOMIC DNA]</scope>
    <source>
        <strain evidence="18">cv. AM560-2</strain>
    </source>
</reference>
<evidence type="ECO:0000256" key="8">
    <source>
        <dbReference type="ARBA" id="ARBA00022833"/>
    </source>
</evidence>
<keyword evidence="6 12" id="KW-0863">Zinc-finger</keyword>
<feature type="compositionally biased region" description="Polar residues" evidence="14">
    <location>
        <begin position="471"/>
        <end position="484"/>
    </location>
</feature>
<gene>
    <name evidence="17" type="ORF">MANES_08G101100v8</name>
</gene>
<dbReference type="PROSITE" id="PS50089">
    <property type="entry name" value="ZF_RING_2"/>
    <property type="match status" value="2"/>
</dbReference>
<accession>A0A2C9VF22</accession>
<dbReference type="InterPro" id="IPR011011">
    <property type="entry name" value="Znf_FYVE_PHD"/>
</dbReference>
<organism evidence="17 18">
    <name type="scientific">Manihot esculenta</name>
    <name type="common">Cassava</name>
    <name type="synonym">Jatropha manihot</name>
    <dbReference type="NCBI Taxonomy" id="3983"/>
    <lineage>
        <taxon>Eukaryota</taxon>
        <taxon>Viridiplantae</taxon>
        <taxon>Streptophyta</taxon>
        <taxon>Embryophyta</taxon>
        <taxon>Tracheophyta</taxon>
        <taxon>Spermatophyta</taxon>
        <taxon>Magnoliopsida</taxon>
        <taxon>eudicotyledons</taxon>
        <taxon>Gunneridae</taxon>
        <taxon>Pentapetalae</taxon>
        <taxon>rosids</taxon>
        <taxon>fabids</taxon>
        <taxon>Malpighiales</taxon>
        <taxon>Euphorbiaceae</taxon>
        <taxon>Crotonoideae</taxon>
        <taxon>Manihoteae</taxon>
        <taxon>Manihot</taxon>
    </lineage>
</organism>
<feature type="region of interest" description="Disordered" evidence="14">
    <location>
        <begin position="637"/>
        <end position="733"/>
    </location>
</feature>
<comment type="caution">
    <text evidence="17">The sequence shown here is derived from an EMBL/GenBank/DDBJ whole genome shotgun (WGS) entry which is preliminary data.</text>
</comment>
<evidence type="ECO:0000313" key="17">
    <source>
        <dbReference type="EMBL" id="OAY43825.1"/>
    </source>
</evidence>
<feature type="compositionally biased region" description="Acidic residues" evidence="14">
    <location>
        <begin position="600"/>
        <end position="611"/>
    </location>
</feature>
<dbReference type="AlphaFoldDB" id="A0A2C9VF22"/>
<dbReference type="InterPro" id="IPR018957">
    <property type="entry name" value="Znf_C3HC4_RING-type"/>
</dbReference>
<dbReference type="GO" id="GO:0008270">
    <property type="term" value="F:zinc ion binding"/>
    <property type="evidence" value="ECO:0007669"/>
    <property type="project" value="UniProtKB-KW"/>
</dbReference>
<evidence type="ECO:0000256" key="5">
    <source>
        <dbReference type="ARBA" id="ARBA00022723"/>
    </source>
</evidence>
<dbReference type="UniPathway" id="UPA00143"/>
<dbReference type="EC" id="2.3.2.27" evidence="3"/>
<evidence type="ECO:0000256" key="11">
    <source>
        <dbReference type="ARBA" id="ARBA00023242"/>
    </source>
</evidence>
<dbReference type="SMART" id="SM00466">
    <property type="entry name" value="SRA"/>
    <property type="match status" value="1"/>
</dbReference>
<dbReference type="InterPro" id="IPR036987">
    <property type="entry name" value="SRA-YDG_sf"/>
</dbReference>
<dbReference type="Pfam" id="PF13445">
    <property type="entry name" value="zf-RING_UBOX"/>
    <property type="match status" value="1"/>
</dbReference>
<dbReference type="PROSITE" id="PS01359">
    <property type="entry name" value="ZF_PHD_1"/>
    <property type="match status" value="1"/>
</dbReference>
<dbReference type="PANTHER" id="PTHR14140">
    <property type="entry name" value="E3 UBIQUITIN-PROTEIN LIGASE UHRF-RELATED"/>
    <property type="match status" value="1"/>
</dbReference>
<feature type="region of interest" description="Disordered" evidence="14">
    <location>
        <begin position="100"/>
        <end position="122"/>
    </location>
</feature>
<dbReference type="InterPro" id="IPR001841">
    <property type="entry name" value="Znf_RING"/>
</dbReference>
<comment type="subcellular location">
    <subcellularLocation>
        <location evidence="13">Nucleus</location>
    </subcellularLocation>
</comment>
<feature type="compositionally biased region" description="Basic and acidic residues" evidence="14">
    <location>
        <begin position="705"/>
        <end position="715"/>
    </location>
</feature>
<dbReference type="SMART" id="SM00249">
    <property type="entry name" value="PHD"/>
    <property type="match status" value="1"/>
</dbReference>
<dbReference type="Gramene" id="Manes.08G101100.1.v8.1">
    <property type="protein sequence ID" value="Manes.08G101100.1.v8.1.CDS"/>
    <property type="gene ID" value="Manes.08G101100.v8.1"/>
</dbReference>
<dbReference type="SUPFAM" id="SSF57850">
    <property type="entry name" value="RING/U-box"/>
    <property type="match status" value="2"/>
</dbReference>
<comment type="catalytic activity">
    <reaction evidence="1">
        <text>S-ubiquitinyl-[E2 ubiquitin-conjugating enzyme]-L-cysteine + [acceptor protein]-L-lysine = [E2 ubiquitin-conjugating enzyme]-L-cysteine + N(6)-ubiquitinyl-[acceptor protein]-L-lysine.</text>
        <dbReference type="EC" id="2.3.2.27"/>
    </reaction>
</comment>
<feature type="domain" description="RING-type" evidence="15">
    <location>
        <begin position="511"/>
        <end position="569"/>
    </location>
</feature>
<keyword evidence="4" id="KW-0808">Transferase</keyword>
<evidence type="ECO:0000256" key="12">
    <source>
        <dbReference type="PROSITE-ProRule" id="PRU00175"/>
    </source>
</evidence>
<feature type="compositionally biased region" description="Low complexity" evidence="14">
    <location>
        <begin position="105"/>
        <end position="116"/>
    </location>
</feature>
<dbReference type="InterPro" id="IPR017907">
    <property type="entry name" value="Znf_RING_CS"/>
</dbReference>
<dbReference type="SMART" id="SM00184">
    <property type="entry name" value="RING"/>
    <property type="match status" value="3"/>
</dbReference>
<evidence type="ECO:0000256" key="14">
    <source>
        <dbReference type="SAM" id="MobiDB-lite"/>
    </source>
</evidence>
<evidence type="ECO:0000256" key="4">
    <source>
        <dbReference type="ARBA" id="ARBA00022679"/>
    </source>
</evidence>